<organism evidence="9 10">
    <name type="scientific">Thalassolituus marinus</name>
    <dbReference type="NCBI Taxonomy" id="671053"/>
    <lineage>
        <taxon>Bacteria</taxon>
        <taxon>Pseudomonadati</taxon>
        <taxon>Pseudomonadota</taxon>
        <taxon>Gammaproteobacteria</taxon>
        <taxon>Oceanospirillales</taxon>
        <taxon>Oceanospirillaceae</taxon>
        <taxon>Thalassolituus</taxon>
    </lineage>
</organism>
<comment type="cofactor">
    <cofactor evidence="1">
        <name>FAD</name>
        <dbReference type="ChEBI" id="CHEBI:57692"/>
    </cofactor>
</comment>
<comment type="pathway">
    <text evidence="2">Cofactor biosynthesis; ubiquinone biosynthesis.</text>
</comment>
<keyword evidence="7" id="KW-0503">Monooxygenase</keyword>
<evidence type="ECO:0000256" key="4">
    <source>
        <dbReference type="ARBA" id="ARBA00022630"/>
    </source>
</evidence>
<dbReference type="PRINTS" id="PR00420">
    <property type="entry name" value="RNGMNOXGNASE"/>
</dbReference>
<dbReference type="PANTHER" id="PTHR43876">
    <property type="entry name" value="UBIQUINONE BIOSYNTHESIS MONOOXYGENASE COQ6, MITOCHONDRIAL"/>
    <property type="match status" value="1"/>
</dbReference>
<accession>A0ABS7ZQ71</accession>
<dbReference type="InterPro" id="IPR011295">
    <property type="entry name" value="UbiH"/>
</dbReference>
<keyword evidence="4" id="KW-0285">Flavoprotein</keyword>
<dbReference type="NCBIfam" id="TIGR01988">
    <property type="entry name" value="Ubi-OHases"/>
    <property type="match status" value="1"/>
</dbReference>
<dbReference type="RefSeq" id="WP_225674279.1">
    <property type="nucleotide sequence ID" value="NZ_JAEDAH010000046.1"/>
</dbReference>
<dbReference type="SUPFAM" id="SSF51905">
    <property type="entry name" value="FAD/NAD(P)-binding domain"/>
    <property type="match status" value="1"/>
</dbReference>
<evidence type="ECO:0000313" key="9">
    <source>
        <dbReference type="EMBL" id="MCA6063859.1"/>
    </source>
</evidence>
<feature type="domain" description="FAD-binding" evidence="8">
    <location>
        <begin position="8"/>
        <end position="353"/>
    </location>
</feature>
<dbReference type="InterPro" id="IPR010971">
    <property type="entry name" value="UbiH/COQ6"/>
</dbReference>
<evidence type="ECO:0000313" key="10">
    <source>
        <dbReference type="Proteomes" id="UP000714380"/>
    </source>
</evidence>
<dbReference type="NCBIfam" id="TIGR01984">
    <property type="entry name" value="UbiH"/>
    <property type="match status" value="1"/>
</dbReference>
<comment type="caution">
    <text evidence="9">The sequence shown here is derived from an EMBL/GenBank/DDBJ whole genome shotgun (WGS) entry which is preliminary data.</text>
</comment>
<gene>
    <name evidence="9" type="primary">ubiH</name>
    <name evidence="9" type="synonym">visB</name>
    <name evidence="9" type="ORF">I9W95_09595</name>
</gene>
<evidence type="ECO:0000256" key="1">
    <source>
        <dbReference type="ARBA" id="ARBA00001974"/>
    </source>
</evidence>
<dbReference type="Gene3D" id="3.50.50.60">
    <property type="entry name" value="FAD/NAD(P)-binding domain"/>
    <property type="match status" value="2"/>
</dbReference>
<dbReference type="GO" id="GO:0016491">
    <property type="term" value="F:oxidoreductase activity"/>
    <property type="evidence" value="ECO:0007669"/>
    <property type="project" value="UniProtKB-KW"/>
</dbReference>
<keyword evidence="6 9" id="KW-0560">Oxidoreductase</keyword>
<comment type="similarity">
    <text evidence="3">Belongs to the UbiH/COQ6 family.</text>
</comment>
<evidence type="ECO:0000256" key="7">
    <source>
        <dbReference type="ARBA" id="ARBA00023033"/>
    </source>
</evidence>
<dbReference type="InterPro" id="IPR036188">
    <property type="entry name" value="FAD/NAD-bd_sf"/>
</dbReference>
<dbReference type="EC" id="1.14.13.-" evidence="9"/>
<evidence type="ECO:0000256" key="3">
    <source>
        <dbReference type="ARBA" id="ARBA00005349"/>
    </source>
</evidence>
<keyword evidence="10" id="KW-1185">Reference proteome</keyword>
<dbReference type="Pfam" id="PF01494">
    <property type="entry name" value="FAD_binding_3"/>
    <property type="match status" value="1"/>
</dbReference>
<dbReference type="EMBL" id="JAEDAH010000046">
    <property type="protein sequence ID" value="MCA6063859.1"/>
    <property type="molecule type" value="Genomic_DNA"/>
</dbReference>
<proteinExistence type="inferred from homology"/>
<protein>
    <submittedName>
        <fullName evidence="9">2-octaprenyl-6-methoxyphenyl hydroxylase</fullName>
        <ecNumber evidence="9">1.14.13.-</ecNumber>
    </submittedName>
</protein>
<name>A0ABS7ZQ71_9GAMM</name>
<dbReference type="Proteomes" id="UP000714380">
    <property type="component" value="Unassembled WGS sequence"/>
</dbReference>
<keyword evidence="5" id="KW-0274">FAD</keyword>
<dbReference type="InterPro" id="IPR051205">
    <property type="entry name" value="UbiH/COQ6_monooxygenase"/>
</dbReference>
<dbReference type="NCBIfam" id="NF004356">
    <property type="entry name" value="PRK05732.1"/>
    <property type="match status" value="1"/>
</dbReference>
<dbReference type="InterPro" id="IPR002938">
    <property type="entry name" value="FAD-bd"/>
</dbReference>
<evidence type="ECO:0000256" key="5">
    <source>
        <dbReference type="ARBA" id="ARBA00022827"/>
    </source>
</evidence>
<sequence>MTSTVQHTDIAVLGAGMVGASLVHLLQPALNEGLTLTLIDQKALNWDGDISQRPPSFDGRATALSYGTQQMLEQLGIWPAIADRACAIEHIQVSDQGRFGQAHLHAAEQNTEALGYIVENAVLGQGLLSGLQQPGVTINAPTEVTSVRMNEQGALLTFADGQQLQASLLVMADGARSPLAAQLGIQHQRTSYGTHGLVTQVETDKPHGHWAYERFSNDGPIAFLPLQKNQYAVVWTLNNELIDDVLALPDDELLSRLQAQIGHRIGRLLRCGERASYPLALVTSREQVRRSLVLLGNAAHSLHPVAGQGFNLAIRDCAMLAECLNQAWADGTPLGELTLLQSYEQQQQADQRNTIQASDLLPKVFASQSATLSVLRDIGLLALAAMPTARRLFARHAMGLGQRAAKLTRGETV</sequence>
<evidence type="ECO:0000259" key="8">
    <source>
        <dbReference type="Pfam" id="PF01494"/>
    </source>
</evidence>
<evidence type="ECO:0000256" key="6">
    <source>
        <dbReference type="ARBA" id="ARBA00023002"/>
    </source>
</evidence>
<reference evidence="9 10" key="1">
    <citation type="submission" date="2020-12" db="EMBL/GenBank/DDBJ databases">
        <title>Novel Thalassolituus-related marine hydrocarbonoclastic bacteria mediated algae-derived hydrocarbons mineralization in twilight zone of the northern South China Sea.</title>
        <authorList>
            <person name="Dong C."/>
        </authorList>
    </citation>
    <scope>NUCLEOTIDE SEQUENCE [LARGE SCALE GENOMIC DNA]</scope>
    <source>
        <strain evidence="9 10">IMCC1826</strain>
    </source>
</reference>
<evidence type="ECO:0000256" key="2">
    <source>
        <dbReference type="ARBA" id="ARBA00004749"/>
    </source>
</evidence>
<dbReference type="PANTHER" id="PTHR43876:SF8">
    <property type="entry name" value="2-OCTAPRENYL-6-METHOXYPHENOL HYDROXYLASE"/>
    <property type="match status" value="1"/>
</dbReference>